<dbReference type="PANTHER" id="PTHR10543">
    <property type="entry name" value="BETA-CAROTENE DIOXYGENASE"/>
    <property type="match status" value="1"/>
</dbReference>
<evidence type="ECO:0000256" key="4">
    <source>
        <dbReference type="ARBA" id="ARBA00023004"/>
    </source>
</evidence>
<keyword evidence="2 5" id="KW-0479">Metal-binding</keyword>
<reference evidence="6 7" key="1">
    <citation type="journal article" date="2021" name="Commun. Biol.">
        <title>The genome of Shorea leprosula (Dipterocarpaceae) highlights the ecological relevance of drought in aseasonal tropical rainforests.</title>
        <authorList>
            <person name="Ng K.K.S."/>
            <person name="Kobayashi M.J."/>
            <person name="Fawcett J.A."/>
            <person name="Hatakeyama M."/>
            <person name="Paape T."/>
            <person name="Ng C.H."/>
            <person name="Ang C.C."/>
            <person name="Tnah L.H."/>
            <person name="Lee C.T."/>
            <person name="Nishiyama T."/>
            <person name="Sese J."/>
            <person name="O'Brien M.J."/>
            <person name="Copetti D."/>
            <person name="Mohd Noor M.I."/>
            <person name="Ong R.C."/>
            <person name="Putra M."/>
            <person name="Sireger I.Z."/>
            <person name="Indrioko S."/>
            <person name="Kosugi Y."/>
            <person name="Izuno A."/>
            <person name="Isagi Y."/>
            <person name="Lee S.L."/>
            <person name="Shimizu K.K."/>
        </authorList>
    </citation>
    <scope>NUCLEOTIDE SEQUENCE [LARGE SCALE GENOMIC DNA]</scope>
    <source>
        <strain evidence="6">214</strain>
    </source>
</reference>
<protein>
    <recommendedName>
        <fullName evidence="8">Carotenoid oxygenase</fullName>
    </recommendedName>
</protein>
<dbReference type="Pfam" id="PF03055">
    <property type="entry name" value="RPE65"/>
    <property type="match status" value="2"/>
</dbReference>
<evidence type="ECO:0000256" key="2">
    <source>
        <dbReference type="ARBA" id="ARBA00022723"/>
    </source>
</evidence>
<organism evidence="6 7">
    <name type="scientific">Rubroshorea leprosula</name>
    <dbReference type="NCBI Taxonomy" id="152421"/>
    <lineage>
        <taxon>Eukaryota</taxon>
        <taxon>Viridiplantae</taxon>
        <taxon>Streptophyta</taxon>
        <taxon>Embryophyta</taxon>
        <taxon>Tracheophyta</taxon>
        <taxon>Spermatophyta</taxon>
        <taxon>Magnoliopsida</taxon>
        <taxon>eudicotyledons</taxon>
        <taxon>Gunneridae</taxon>
        <taxon>Pentapetalae</taxon>
        <taxon>rosids</taxon>
        <taxon>malvids</taxon>
        <taxon>Malvales</taxon>
        <taxon>Dipterocarpaceae</taxon>
        <taxon>Rubroshorea</taxon>
    </lineage>
</organism>
<evidence type="ECO:0000256" key="3">
    <source>
        <dbReference type="ARBA" id="ARBA00022964"/>
    </source>
</evidence>
<evidence type="ECO:0000313" key="6">
    <source>
        <dbReference type="EMBL" id="GKV03428.1"/>
    </source>
</evidence>
<dbReference type="InterPro" id="IPR004294">
    <property type="entry name" value="Carotenoid_Oase"/>
</dbReference>
<name>A0AAV5J012_9ROSI</name>
<comment type="similarity">
    <text evidence="1">Belongs to the carotenoid oxygenase family.</text>
</comment>
<dbReference type="EMBL" id="BPVZ01000020">
    <property type="protein sequence ID" value="GKV03428.1"/>
    <property type="molecule type" value="Genomic_DNA"/>
</dbReference>
<keyword evidence="7" id="KW-1185">Reference proteome</keyword>
<dbReference type="GO" id="GO:0009570">
    <property type="term" value="C:chloroplast stroma"/>
    <property type="evidence" value="ECO:0007669"/>
    <property type="project" value="TreeGrafter"/>
</dbReference>
<comment type="caution">
    <text evidence="6">The sequence shown here is derived from an EMBL/GenBank/DDBJ whole genome shotgun (WGS) entry which is preliminary data.</text>
</comment>
<dbReference type="Proteomes" id="UP001054252">
    <property type="component" value="Unassembled WGS sequence"/>
</dbReference>
<evidence type="ECO:0000256" key="5">
    <source>
        <dbReference type="PIRSR" id="PIRSR604294-1"/>
    </source>
</evidence>
<sequence length="384" mass="42994">MGSAPCMAFHVCCPVQKPSIPASIQHFNSIYFLLVLRATLLPVNELREAVTVTSIEGEIPDDFPEGTNPLYGVKATRSLLGRSSDAWVEGEGMVHALYFKKITTDRSWTLAYNNRYIESKTFMIEKQLNKHFFLPAVEGDSLSVLSAYLLNWSAPGTGEVVIMGFQATKPFVEVGVVSAGGKKLLHKVDLNYTVFFDCPISRDINRLVQGGPLIKFKKDESARIGIMPRYGDVDSNKWFDVKPNCTYHIINCFEDGNEIVVWGCRDLESIIPGPDFGKNKFEWFWSKFRPIGSVGESGDAVTEDELIFSRPYEWRLDMHTGDVKERNLTGTEFGLDFPIINEAFTGLKNKYSCMQVVQSIASSAAGIPKYGGQAKLYFEELIKS</sequence>
<keyword evidence="3" id="KW-0223">Dioxygenase</keyword>
<accession>A0AAV5J012</accession>
<evidence type="ECO:0008006" key="8">
    <source>
        <dbReference type="Google" id="ProtNLM"/>
    </source>
</evidence>
<evidence type="ECO:0000313" key="7">
    <source>
        <dbReference type="Proteomes" id="UP001054252"/>
    </source>
</evidence>
<dbReference type="GO" id="GO:0010436">
    <property type="term" value="F:carotenoid dioxygenase activity"/>
    <property type="evidence" value="ECO:0007669"/>
    <property type="project" value="TreeGrafter"/>
</dbReference>
<feature type="binding site" evidence="5">
    <location>
        <position position="248"/>
    </location>
    <ligand>
        <name>Fe cation</name>
        <dbReference type="ChEBI" id="CHEBI:24875"/>
        <note>catalytic</note>
    </ligand>
</feature>
<keyword evidence="3" id="KW-0560">Oxidoreductase</keyword>
<proteinExistence type="inferred from homology"/>
<comment type="cofactor">
    <cofactor evidence="5">
        <name>Fe(2+)</name>
        <dbReference type="ChEBI" id="CHEBI:29033"/>
    </cofactor>
    <text evidence="5">Binds 1 Fe(2+) ion per subunit.</text>
</comment>
<evidence type="ECO:0000256" key="1">
    <source>
        <dbReference type="ARBA" id="ARBA00006787"/>
    </source>
</evidence>
<dbReference type="PANTHER" id="PTHR10543:SF142">
    <property type="entry name" value="OS06G0162550 PROTEIN"/>
    <property type="match status" value="1"/>
</dbReference>
<dbReference type="AlphaFoldDB" id="A0AAV5J012"/>
<keyword evidence="4 5" id="KW-0408">Iron</keyword>
<dbReference type="GO" id="GO:0046872">
    <property type="term" value="F:metal ion binding"/>
    <property type="evidence" value="ECO:0007669"/>
    <property type="project" value="UniProtKB-KW"/>
</dbReference>
<dbReference type="GO" id="GO:0016121">
    <property type="term" value="P:carotene catabolic process"/>
    <property type="evidence" value="ECO:0007669"/>
    <property type="project" value="TreeGrafter"/>
</dbReference>
<gene>
    <name evidence="6" type="ORF">SLEP1_g15728</name>
</gene>